<dbReference type="AlphaFoldDB" id="A0A9Q9IDH0"/>
<feature type="transmembrane region" description="Helical" evidence="6">
    <location>
        <begin position="466"/>
        <end position="486"/>
    </location>
</feature>
<dbReference type="InterPro" id="IPR004477">
    <property type="entry name" value="ComEC_N"/>
</dbReference>
<keyword evidence="5 6" id="KW-0472">Membrane</keyword>
<accession>A0A9Q9IDH0</accession>
<dbReference type="RefSeq" id="WP_052388269.1">
    <property type="nucleotide sequence ID" value="NZ_CP073767.1"/>
</dbReference>
<keyword evidence="2" id="KW-1003">Cell membrane</keyword>
<dbReference type="Proteomes" id="UP001058003">
    <property type="component" value="Chromosome"/>
</dbReference>
<dbReference type="NCBIfam" id="TIGR00360">
    <property type="entry name" value="ComEC_N-term"/>
    <property type="match status" value="1"/>
</dbReference>
<name>A0A9Q9IDH0_9ACTN</name>
<keyword evidence="4 6" id="KW-1133">Transmembrane helix</keyword>
<sequence length="787" mass="79504">MSTDLRLAGAAIGCWLTALSCLFCPAWACWAVGLGAVALAVLWARLPVRALRPTRWVVVAALLGVACGAAATAARVGVRDAEPLAGLAAEHRTVRLGLRISDDPRLGRATAGRAPTVIVPARLMWLRTPDGTGVELAARVLVLAADKGWLGLLPGQRVEATGRLSPPRGGDLRAAVVSVPDGPARVEPAPFVQRAAGTLREGLQRACLPLPAEPGGLLPGLVVGDTSRLDQRLADDFRATGLTHLTAVSGANLAIVVGLVLMLARWCRAGPKLAALICVLALVGFVVLVRPSPSVLRAAAMGGLALVALALGRPRAVLPSLATGVLVLVVADPELSVDAGFALSVLATGGLVLLAPRWAQALQARGWPAFAAEAVCVPASAQAACAPVIAGISGGVSLTTVPANLLAAPAVAPATVLGILTAVASPVLPGAAQFTAWVAAWPARWLVSIAHHGAAVPDGVLPWPGGTFGGVVLGGLLAVLILAFRWRLARRAVLVVAVGCVLGAVPVRLLTGGWPPPGWVVVACDVGQGDALVVAAGGQDAVVVDAGPQPDPVDRCLRDLGVRRVPLLVISHFHADHIGGLDGVLRRRPVDRLLVPPFAEPAAGRGAVLGRGIAALDAPAGTTLTVGPVGLTVLGPALTVTGTRSDVNNNSLVLAVTVGGIRLLLTGDAETEEQESLLAAPLHADVLKVPHHGSAYQDLAFLDAVAPRVALVSVGAGNDYGHPSAGVLARLGRGGARVVRTDEHGDLAVVRDDSGGLAVVEHGPAAARRALGGSAAGFSVGVSVGGS</sequence>
<dbReference type="InterPro" id="IPR001279">
    <property type="entry name" value="Metallo-B-lactamas"/>
</dbReference>
<feature type="transmembrane region" description="Helical" evidence="6">
    <location>
        <begin position="405"/>
        <end position="427"/>
    </location>
</feature>
<evidence type="ECO:0000256" key="4">
    <source>
        <dbReference type="ARBA" id="ARBA00022989"/>
    </source>
</evidence>
<dbReference type="KEGG" id="daur:Daura_45690"/>
<dbReference type="OrthoDB" id="7177610at2"/>
<evidence type="ECO:0000256" key="2">
    <source>
        <dbReference type="ARBA" id="ARBA00022475"/>
    </source>
</evidence>
<evidence type="ECO:0000259" key="7">
    <source>
        <dbReference type="SMART" id="SM00849"/>
    </source>
</evidence>
<evidence type="ECO:0000256" key="6">
    <source>
        <dbReference type="SAM" id="Phobius"/>
    </source>
</evidence>
<dbReference type="CDD" id="cd07731">
    <property type="entry name" value="ComA-like_MBL-fold"/>
    <property type="match status" value="1"/>
</dbReference>
<dbReference type="InterPro" id="IPR052159">
    <property type="entry name" value="Competence_DNA_uptake"/>
</dbReference>
<dbReference type="Pfam" id="PF00753">
    <property type="entry name" value="Lactamase_B"/>
    <property type="match status" value="1"/>
</dbReference>
<dbReference type="InterPro" id="IPR036866">
    <property type="entry name" value="RibonucZ/Hydroxyglut_hydro"/>
</dbReference>
<evidence type="ECO:0000313" key="8">
    <source>
        <dbReference type="EMBL" id="UWZ53731.1"/>
    </source>
</evidence>
<protein>
    <submittedName>
        <fullName evidence="8">ComEC/Rec2 family competence protein</fullName>
    </submittedName>
</protein>
<dbReference type="Gene3D" id="3.60.15.10">
    <property type="entry name" value="Ribonuclease Z/Hydroxyacylglutathione hydrolase-like"/>
    <property type="match status" value="1"/>
</dbReference>
<evidence type="ECO:0000256" key="5">
    <source>
        <dbReference type="ARBA" id="ARBA00023136"/>
    </source>
</evidence>
<evidence type="ECO:0000313" key="9">
    <source>
        <dbReference type="Proteomes" id="UP001058003"/>
    </source>
</evidence>
<feature type="transmembrane region" description="Helical" evidence="6">
    <location>
        <begin position="15"/>
        <end position="44"/>
    </location>
</feature>
<proteinExistence type="predicted"/>
<dbReference type="PROSITE" id="PS51257">
    <property type="entry name" value="PROKAR_LIPOPROTEIN"/>
    <property type="match status" value="1"/>
</dbReference>
<dbReference type="EMBL" id="CP073767">
    <property type="protein sequence ID" value="UWZ53731.1"/>
    <property type="molecule type" value="Genomic_DNA"/>
</dbReference>
<feature type="transmembrane region" description="Helical" evidence="6">
    <location>
        <begin position="295"/>
        <end position="311"/>
    </location>
</feature>
<feature type="transmembrane region" description="Helical" evidence="6">
    <location>
        <begin position="339"/>
        <end position="358"/>
    </location>
</feature>
<feature type="transmembrane region" description="Helical" evidence="6">
    <location>
        <begin position="242"/>
        <end position="261"/>
    </location>
</feature>
<organism evidence="8 9">
    <name type="scientific">Dactylosporangium aurantiacum</name>
    <dbReference type="NCBI Taxonomy" id="35754"/>
    <lineage>
        <taxon>Bacteria</taxon>
        <taxon>Bacillati</taxon>
        <taxon>Actinomycetota</taxon>
        <taxon>Actinomycetes</taxon>
        <taxon>Micromonosporales</taxon>
        <taxon>Micromonosporaceae</taxon>
        <taxon>Dactylosporangium</taxon>
    </lineage>
</organism>
<reference evidence="8" key="1">
    <citation type="submission" date="2021-04" db="EMBL/GenBank/DDBJ databases">
        <title>Dactylosporangium aurantiacum NRRL B-8018 full assembly.</title>
        <authorList>
            <person name="Hartkoorn R.C."/>
            <person name="Beaudoing E."/>
            <person name="Hot D."/>
        </authorList>
    </citation>
    <scope>NUCLEOTIDE SEQUENCE</scope>
    <source>
        <strain evidence="8">NRRL B-8018</strain>
    </source>
</reference>
<feature type="transmembrane region" description="Helical" evidence="6">
    <location>
        <begin position="493"/>
        <end position="514"/>
    </location>
</feature>
<evidence type="ECO:0000256" key="1">
    <source>
        <dbReference type="ARBA" id="ARBA00004651"/>
    </source>
</evidence>
<dbReference type="PANTHER" id="PTHR30619:SF1">
    <property type="entry name" value="RECOMBINATION PROTEIN 2"/>
    <property type="match status" value="1"/>
</dbReference>
<evidence type="ECO:0000256" key="3">
    <source>
        <dbReference type="ARBA" id="ARBA00022692"/>
    </source>
</evidence>
<feature type="domain" description="Metallo-beta-lactamase" evidence="7">
    <location>
        <begin position="528"/>
        <end position="717"/>
    </location>
</feature>
<gene>
    <name evidence="8" type="ORF">Daura_45690</name>
</gene>
<dbReference type="PANTHER" id="PTHR30619">
    <property type="entry name" value="DNA INTERNALIZATION/COMPETENCE PROTEIN COMEC/REC2"/>
    <property type="match status" value="1"/>
</dbReference>
<dbReference type="SMART" id="SM00849">
    <property type="entry name" value="Lactamase_B"/>
    <property type="match status" value="1"/>
</dbReference>
<feature type="transmembrane region" description="Helical" evidence="6">
    <location>
        <begin position="273"/>
        <end position="289"/>
    </location>
</feature>
<comment type="subcellular location">
    <subcellularLocation>
        <location evidence="1">Cell membrane</location>
        <topology evidence="1">Multi-pass membrane protein</topology>
    </subcellularLocation>
</comment>
<keyword evidence="3 6" id="KW-0812">Transmembrane</keyword>
<dbReference type="GO" id="GO:0005886">
    <property type="term" value="C:plasma membrane"/>
    <property type="evidence" value="ECO:0007669"/>
    <property type="project" value="UniProtKB-SubCell"/>
</dbReference>
<dbReference type="SUPFAM" id="SSF56281">
    <property type="entry name" value="Metallo-hydrolase/oxidoreductase"/>
    <property type="match status" value="1"/>
</dbReference>
<keyword evidence="9" id="KW-1185">Reference proteome</keyword>
<dbReference type="Pfam" id="PF03772">
    <property type="entry name" value="Competence"/>
    <property type="match status" value="1"/>
</dbReference>
<dbReference type="InterPro" id="IPR035681">
    <property type="entry name" value="ComA-like_MBL"/>
</dbReference>
<feature type="transmembrane region" description="Helical" evidence="6">
    <location>
        <begin position="56"/>
        <end position="78"/>
    </location>
</feature>